<dbReference type="InterPro" id="IPR012312">
    <property type="entry name" value="Hemerythrin-like"/>
</dbReference>
<dbReference type="CDD" id="cd16464">
    <property type="entry name" value="RING-H2_Pirh2-like"/>
    <property type="match status" value="1"/>
</dbReference>
<evidence type="ECO:0008006" key="11">
    <source>
        <dbReference type="Google" id="ProtNLM"/>
    </source>
</evidence>
<feature type="region of interest" description="Disordered" evidence="5">
    <location>
        <begin position="1009"/>
        <end position="1042"/>
    </location>
</feature>
<dbReference type="Pfam" id="PF05495">
    <property type="entry name" value="zf-CHY"/>
    <property type="match status" value="1"/>
</dbReference>
<feature type="compositionally biased region" description="Low complexity" evidence="5">
    <location>
        <begin position="641"/>
        <end position="657"/>
    </location>
</feature>
<feature type="domain" description="RING-type" evidence="6">
    <location>
        <begin position="1308"/>
        <end position="1350"/>
    </location>
</feature>
<evidence type="ECO:0000259" key="6">
    <source>
        <dbReference type="PROSITE" id="PS50089"/>
    </source>
</evidence>
<dbReference type="FunFam" id="3.30.40.10:FF:000208">
    <property type="entry name" value="Zinc finger protein-related isoform 1"/>
    <property type="match status" value="1"/>
</dbReference>
<accession>A0A1Y1HXB7</accession>
<dbReference type="InterPro" id="IPR037274">
    <property type="entry name" value="Znf_CHY_sf"/>
</dbReference>
<dbReference type="PROSITE" id="PS51266">
    <property type="entry name" value="ZF_CHY"/>
    <property type="match status" value="1"/>
</dbReference>
<dbReference type="Pfam" id="PF01814">
    <property type="entry name" value="Hemerythrin"/>
    <property type="match status" value="3"/>
</dbReference>
<name>A0A1Y1HXB7_KLENI</name>
<evidence type="ECO:0000313" key="9">
    <source>
        <dbReference type="EMBL" id="GAQ83300.1"/>
    </source>
</evidence>
<keyword evidence="1" id="KW-0479">Metal-binding</keyword>
<dbReference type="Pfam" id="PF14599">
    <property type="entry name" value="zinc_ribbon_6"/>
    <property type="match status" value="1"/>
</dbReference>
<dbReference type="PROSITE" id="PS50089">
    <property type="entry name" value="ZF_RING_2"/>
    <property type="match status" value="1"/>
</dbReference>
<dbReference type="Gene3D" id="1.20.120.520">
    <property type="entry name" value="nmb1532 protein domain like"/>
    <property type="match status" value="3"/>
</dbReference>
<dbReference type="Pfam" id="PF13639">
    <property type="entry name" value="zf-RING_2"/>
    <property type="match status" value="1"/>
</dbReference>
<dbReference type="InterPro" id="IPR008913">
    <property type="entry name" value="Znf_CHY"/>
</dbReference>
<evidence type="ECO:0000259" key="8">
    <source>
        <dbReference type="PROSITE" id="PS51270"/>
    </source>
</evidence>
<feature type="region of interest" description="Disordered" evidence="5">
    <location>
        <begin position="1055"/>
        <end position="1101"/>
    </location>
</feature>
<dbReference type="GO" id="GO:0006879">
    <property type="term" value="P:intracellular iron ion homeostasis"/>
    <property type="evidence" value="ECO:0007669"/>
    <property type="project" value="UniProtKB-ARBA"/>
</dbReference>
<dbReference type="InterPro" id="IPR001841">
    <property type="entry name" value="Znf_RING"/>
</dbReference>
<dbReference type="SMART" id="SM00184">
    <property type="entry name" value="RING"/>
    <property type="match status" value="1"/>
</dbReference>
<feature type="domain" description="CTCHY-type" evidence="8">
    <location>
        <begin position="1243"/>
        <end position="1307"/>
    </location>
</feature>
<dbReference type="Proteomes" id="UP000054558">
    <property type="component" value="Unassembled WGS sequence"/>
</dbReference>
<keyword evidence="10" id="KW-1185">Reference proteome</keyword>
<dbReference type="STRING" id="105231.A0A1Y1HXB7"/>
<evidence type="ECO:0000259" key="7">
    <source>
        <dbReference type="PROSITE" id="PS51266"/>
    </source>
</evidence>
<feature type="compositionally biased region" description="Basic and acidic residues" evidence="5">
    <location>
        <begin position="1032"/>
        <end position="1042"/>
    </location>
</feature>
<dbReference type="CDD" id="cd12108">
    <property type="entry name" value="Hr-like"/>
    <property type="match status" value="3"/>
</dbReference>
<organism evidence="9 10">
    <name type="scientific">Klebsormidium nitens</name>
    <name type="common">Green alga</name>
    <name type="synonym">Ulothrix nitens</name>
    <dbReference type="NCBI Taxonomy" id="105231"/>
    <lineage>
        <taxon>Eukaryota</taxon>
        <taxon>Viridiplantae</taxon>
        <taxon>Streptophyta</taxon>
        <taxon>Klebsormidiophyceae</taxon>
        <taxon>Klebsormidiales</taxon>
        <taxon>Klebsormidiaceae</taxon>
        <taxon>Klebsormidium</taxon>
    </lineage>
</organism>
<dbReference type="InterPro" id="IPR017921">
    <property type="entry name" value="Znf_CTCHY"/>
</dbReference>
<evidence type="ECO:0000256" key="5">
    <source>
        <dbReference type="SAM" id="MobiDB-lite"/>
    </source>
</evidence>
<dbReference type="GO" id="GO:0006511">
    <property type="term" value="P:ubiquitin-dependent protein catabolic process"/>
    <property type="evidence" value="ECO:0000318"/>
    <property type="project" value="GO_Central"/>
</dbReference>
<dbReference type="EMBL" id="DF237092">
    <property type="protein sequence ID" value="GAQ83300.1"/>
    <property type="molecule type" value="Genomic_DNA"/>
</dbReference>
<feature type="compositionally biased region" description="Acidic residues" evidence="5">
    <location>
        <begin position="1018"/>
        <end position="1027"/>
    </location>
</feature>
<dbReference type="SUPFAM" id="SSF161219">
    <property type="entry name" value="CHY zinc finger-like"/>
    <property type="match status" value="1"/>
</dbReference>
<reference evidence="9 10" key="1">
    <citation type="journal article" date="2014" name="Nat. Commun.">
        <title>Klebsormidium flaccidum genome reveals primary factors for plant terrestrial adaptation.</title>
        <authorList>
            <person name="Hori K."/>
            <person name="Maruyama F."/>
            <person name="Fujisawa T."/>
            <person name="Togashi T."/>
            <person name="Yamamoto N."/>
            <person name="Seo M."/>
            <person name="Sato S."/>
            <person name="Yamada T."/>
            <person name="Mori H."/>
            <person name="Tajima N."/>
            <person name="Moriyama T."/>
            <person name="Ikeuchi M."/>
            <person name="Watanabe M."/>
            <person name="Wada H."/>
            <person name="Kobayashi K."/>
            <person name="Saito M."/>
            <person name="Masuda T."/>
            <person name="Sasaki-Sekimoto Y."/>
            <person name="Mashiguchi K."/>
            <person name="Awai K."/>
            <person name="Shimojima M."/>
            <person name="Masuda S."/>
            <person name="Iwai M."/>
            <person name="Nobusawa T."/>
            <person name="Narise T."/>
            <person name="Kondo S."/>
            <person name="Saito H."/>
            <person name="Sato R."/>
            <person name="Murakawa M."/>
            <person name="Ihara Y."/>
            <person name="Oshima-Yamada Y."/>
            <person name="Ohtaka K."/>
            <person name="Satoh M."/>
            <person name="Sonobe K."/>
            <person name="Ishii M."/>
            <person name="Ohtani R."/>
            <person name="Kanamori-Sato M."/>
            <person name="Honoki R."/>
            <person name="Miyazaki D."/>
            <person name="Mochizuki H."/>
            <person name="Umetsu J."/>
            <person name="Higashi K."/>
            <person name="Shibata D."/>
            <person name="Kamiya Y."/>
            <person name="Sato N."/>
            <person name="Nakamura Y."/>
            <person name="Tabata S."/>
            <person name="Ida S."/>
            <person name="Kurokawa K."/>
            <person name="Ohta H."/>
        </authorList>
    </citation>
    <scope>NUCLEOTIDE SEQUENCE [LARGE SCALE GENOMIC DNA]</scope>
    <source>
        <strain evidence="9 10">NIES-2285</strain>
    </source>
</reference>
<keyword evidence="3" id="KW-0862">Zinc</keyword>
<dbReference type="GO" id="GO:0005634">
    <property type="term" value="C:nucleus"/>
    <property type="evidence" value="ECO:0000318"/>
    <property type="project" value="GO_Central"/>
</dbReference>
<gene>
    <name evidence="9" type="ORF">KFL_001430030</name>
</gene>
<dbReference type="InterPro" id="IPR037275">
    <property type="entry name" value="Znf_CTCHY_sf"/>
</dbReference>
<evidence type="ECO:0000256" key="2">
    <source>
        <dbReference type="ARBA" id="ARBA00022771"/>
    </source>
</evidence>
<protein>
    <recommendedName>
        <fullName evidence="11">Zinc finger protein</fullName>
    </recommendedName>
</protein>
<dbReference type="Gene3D" id="2.20.28.10">
    <property type="match status" value="1"/>
</dbReference>
<evidence type="ECO:0000256" key="3">
    <source>
        <dbReference type="ARBA" id="ARBA00022833"/>
    </source>
</evidence>
<dbReference type="PANTHER" id="PTHR21319:SF0">
    <property type="entry name" value="AND RING FINGER DOMAIN PROTEIN, PUTATIVE (AFU_ORTHOLOGUE AFUA_1G08900)-RELATED"/>
    <property type="match status" value="1"/>
</dbReference>
<dbReference type="Gene3D" id="3.30.40.10">
    <property type="entry name" value="Zinc/RING finger domain, C3HC4 (zinc finger)"/>
    <property type="match status" value="1"/>
</dbReference>
<dbReference type="GO" id="GO:0061630">
    <property type="term" value="F:ubiquitin protein ligase activity"/>
    <property type="evidence" value="ECO:0000318"/>
    <property type="project" value="GO_Central"/>
</dbReference>
<dbReference type="PROSITE" id="PS51270">
    <property type="entry name" value="ZF_CTCHY"/>
    <property type="match status" value="1"/>
</dbReference>
<sequence length="1414" mass="154220">MERQGPVQVVTGAVLRPDPPPSPAKRFSCSSPIVEIIHFHKAIKSELARLCQAVVALENGAQVEFSALSKRYQFLQSVYKYHSQAEDEVILPALDLRVKNVAHAYSLEHEAEGDIFVQLAELLSAAGSESGELERAELLRQLVCTTEALQTTLRQHLNKEEEQVFPLLMQNFSFEEQAALVWQFMCCIPVNLLEEVLPWVAAELNPQERQEMVAHIHDVVPSEELLLEVVQTWLAKDRRPADAQIGHSVNTFAAAVVTAESSGPGKALRDSVKQGKLESVEALSGGAKPDGLNHTSRMALMGGGVPQTALSETGVEGAVKERLPINEILHFHNAIRKELESFAEEARALRLTGMLNAVSLTSLVERYRFLSDVCIFHSAAEDNVVFKAALDRKVKLPRTYMGYHGLEEQQFSDVGRLLAGARTAEIGSAAAEQIIGDLCEQAEAIVSAVRQHFLDEEAEVLPLVQQHFSVEEQRVLMYQSLRAMPLRLLEQVLPWVMALLSEDEATDMVRNMQLAAPPVDSALVALFSGWANRGRSASRSSGDTRSHSEGGDDVSSHPAADDAETVEQVAEDGGSAEGGGVLKRKSSEGDEGSGGGATGGNSPPRKKNKVEAGAKAVDLVSGGENGEGKLSRGSSAWTTRPLADLPGGGLPLRSPGMSGPTSFWGKIKGGTMTGGRAPIDHIFQFHRAIRRDLEYLDLASGRLLHCDDQFFSDFDGRFRFLWGIYRAHSAAEDDIVFPALEAKEALHNVSHSYSIDHQQEEQLFKEIAKALEDLKACRARAHAERARQPGAATVTVGGNTVPGGAQPAATGGTDIPKLSEKAAVETEPSSSSDGGNMGASDGIIRKGGGVVLNPGSSLMEKEGGVGTQGALDEYHTRVLQLQRMCKSVRVSLDKHVSSEEVELWPLFSIHFSVEEQDAIVGRIIGCTGAEVLQAMLPFVTTALTDEEQGEMMKNWRNASRNTMFDQWLSAWWKGDKSGDHKLSPKSAAALEDGDSSRLAEVAEYLKQNGGVPVIPLDQETEDSDEMGGQEPSKSDRGGKDEKLEELREQQLVHRAERVSLGERGGEDAASGAPPVGNGGEGGASSSGGKEGGVEGSNFKPGWEDIFRMNQKELEAAIRRVSRDSTLEPQRKAYLMQNLMTSRWIVAQQKVAPSAATGGEGSQELRPSYHDEAKGIFGCEHYQRNCKVKAACCGQLVTCRFCHDKDSDHTMDRHAVREMMCMTCLQVQPVAQHCATPSCNGRSMARYYCAVCKFFDDSGKDVYHCPFCNLCRVGKGLGIDFFHCMSCNACMSLSLASHTCREKGLESNCPICHDFLFTSNTPVKALPCGHFMHSLCYQSYTHGHYTCPICSKSLGDMAVYFGMLDALLETEELPEEYRDQKQEILCNDCEHKGTASFHFVYHKCSKCGSYNTRTI</sequence>
<proteinExistence type="predicted"/>
<evidence type="ECO:0000313" key="10">
    <source>
        <dbReference type="Proteomes" id="UP000054558"/>
    </source>
</evidence>
<dbReference type="GO" id="GO:0008270">
    <property type="term" value="F:zinc ion binding"/>
    <property type="evidence" value="ECO:0007669"/>
    <property type="project" value="UniProtKB-KW"/>
</dbReference>
<evidence type="ECO:0000256" key="4">
    <source>
        <dbReference type="PROSITE-ProRule" id="PRU00601"/>
    </source>
</evidence>
<dbReference type="GO" id="GO:0016567">
    <property type="term" value="P:protein ubiquitination"/>
    <property type="evidence" value="ECO:0000318"/>
    <property type="project" value="GO_Central"/>
</dbReference>
<feature type="region of interest" description="Disordered" evidence="5">
    <location>
        <begin position="533"/>
        <end position="657"/>
    </location>
</feature>
<dbReference type="InterPro" id="IPR013083">
    <property type="entry name" value="Znf_RING/FYVE/PHD"/>
</dbReference>
<feature type="compositionally biased region" description="Gly residues" evidence="5">
    <location>
        <begin position="1076"/>
        <end position="1094"/>
    </location>
</feature>
<feature type="compositionally biased region" description="Low complexity" evidence="5">
    <location>
        <begin position="789"/>
        <end position="813"/>
    </location>
</feature>
<dbReference type="SUPFAM" id="SSF57850">
    <property type="entry name" value="RING/U-box"/>
    <property type="match status" value="1"/>
</dbReference>
<dbReference type="SUPFAM" id="SSF161245">
    <property type="entry name" value="Zinc hairpin stack"/>
    <property type="match status" value="1"/>
</dbReference>
<dbReference type="PANTHER" id="PTHR21319">
    <property type="entry name" value="RING FINGER AND CHY ZINC FINGER DOMAIN-CONTAINING PROTEIN 1"/>
    <property type="match status" value="1"/>
</dbReference>
<feature type="region of interest" description="Disordered" evidence="5">
    <location>
        <begin position="785"/>
        <end position="840"/>
    </location>
</feature>
<feature type="domain" description="CHY-type" evidence="7">
    <location>
        <begin position="1171"/>
        <end position="1240"/>
    </location>
</feature>
<dbReference type="OMA" id="EWWEGSP"/>
<evidence type="ECO:0000256" key="1">
    <source>
        <dbReference type="ARBA" id="ARBA00022723"/>
    </source>
</evidence>
<dbReference type="InterPro" id="IPR039512">
    <property type="entry name" value="RCHY1_zinc-ribbon"/>
</dbReference>
<keyword evidence="2 4" id="KW-0863">Zinc-finger</keyword>
<feature type="compositionally biased region" description="Basic and acidic residues" evidence="5">
    <location>
        <begin position="1055"/>
        <end position="1066"/>
    </location>
</feature>
<dbReference type="OrthoDB" id="411372at2759"/>